<dbReference type="NCBIfam" id="NF033233">
    <property type="entry name" value="twin_helix"/>
    <property type="match status" value="1"/>
</dbReference>
<evidence type="ECO:0000313" key="6">
    <source>
        <dbReference type="EMBL" id="AVW92239.1"/>
    </source>
</evidence>
<dbReference type="OrthoDB" id="7284889at2"/>
<organism evidence="6 7">
    <name type="scientific">Celeribacter baekdonensis</name>
    <dbReference type="NCBI Taxonomy" id="875171"/>
    <lineage>
        <taxon>Bacteria</taxon>
        <taxon>Pseudomonadati</taxon>
        <taxon>Pseudomonadota</taxon>
        <taxon>Alphaproteobacteria</taxon>
        <taxon>Rhodobacterales</taxon>
        <taxon>Roseobacteraceae</taxon>
        <taxon>Celeribacter</taxon>
    </lineage>
</organism>
<keyword evidence="3 4" id="KW-0472">Membrane</keyword>
<feature type="transmembrane region" description="Helical" evidence="4">
    <location>
        <begin position="6"/>
        <end position="26"/>
    </location>
</feature>
<proteinExistence type="predicted"/>
<evidence type="ECO:0000256" key="3">
    <source>
        <dbReference type="ARBA" id="ARBA00023136"/>
    </source>
</evidence>
<name>A0A2R4M559_9RHOB</name>
<reference evidence="6 7" key="1">
    <citation type="submission" date="2018-03" db="EMBL/GenBank/DDBJ databases">
        <title>The Complete Genome of Celeribacter baekdonensis strain LH4, a Thiosulfate-Oxidizing Alphaproteobacterium Isolated from Gulf of Mexico Continental Slope Sediments.</title>
        <authorList>
            <person name="Flood B.E."/>
            <person name="Bailey J.V."/>
            <person name="Leprich D."/>
        </authorList>
    </citation>
    <scope>NUCLEOTIDE SEQUENCE [LARGE SCALE GENOMIC DNA]</scope>
    <source>
        <strain evidence="6 7">LH4</strain>
    </source>
</reference>
<keyword evidence="1 4" id="KW-0812">Transmembrane</keyword>
<evidence type="ECO:0000256" key="1">
    <source>
        <dbReference type="ARBA" id="ARBA00022692"/>
    </source>
</evidence>
<evidence type="ECO:0000256" key="4">
    <source>
        <dbReference type="SAM" id="Phobius"/>
    </source>
</evidence>
<protein>
    <submittedName>
        <fullName evidence="6">Twin transmembrane helix small protein</fullName>
    </submittedName>
</protein>
<feature type="transmembrane region" description="Helical" evidence="4">
    <location>
        <begin position="47"/>
        <end position="63"/>
    </location>
</feature>
<keyword evidence="2 4" id="KW-1133">Transmembrane helix</keyword>
<dbReference type="AlphaFoldDB" id="A0A2R4M559"/>
<dbReference type="Pfam" id="PF04588">
    <property type="entry name" value="HIG_1_N"/>
    <property type="match status" value="1"/>
</dbReference>
<dbReference type="KEGG" id="cbak:DA792_15040"/>
<feature type="domain" description="HIG1" evidence="5">
    <location>
        <begin position="1"/>
        <end position="68"/>
    </location>
</feature>
<sequence length="68" mass="7192">MNSDPFLYIIGGACLLVLVILALGIGQFGRGGAEGAKKSNKLMQYRILAQLGAVILVVIYVALRKTGN</sequence>
<dbReference type="PROSITE" id="PS51503">
    <property type="entry name" value="HIG1"/>
    <property type="match status" value="1"/>
</dbReference>
<evidence type="ECO:0000313" key="7">
    <source>
        <dbReference type="Proteomes" id="UP000241447"/>
    </source>
</evidence>
<evidence type="ECO:0000259" key="5">
    <source>
        <dbReference type="PROSITE" id="PS51503"/>
    </source>
</evidence>
<dbReference type="EMBL" id="CP028475">
    <property type="protein sequence ID" value="AVW92239.1"/>
    <property type="molecule type" value="Genomic_DNA"/>
</dbReference>
<dbReference type="InterPro" id="IPR007667">
    <property type="entry name" value="Hypoxia_induced_domain"/>
</dbReference>
<evidence type="ECO:0000256" key="2">
    <source>
        <dbReference type="ARBA" id="ARBA00022989"/>
    </source>
</evidence>
<dbReference type="Proteomes" id="UP000241447">
    <property type="component" value="Chromosome"/>
</dbReference>
<accession>A0A2R4M559</accession>
<gene>
    <name evidence="6" type="ORF">DA792_15040</name>
</gene>
<dbReference type="RefSeq" id="WP_107720703.1">
    <property type="nucleotide sequence ID" value="NZ_CAXBOP010000020.1"/>
</dbReference>